<dbReference type="InterPro" id="IPR036390">
    <property type="entry name" value="WH_DNA-bd_sf"/>
</dbReference>
<evidence type="ECO:0000256" key="3">
    <source>
        <dbReference type="ARBA" id="ARBA00023125"/>
    </source>
</evidence>
<keyword evidence="5" id="KW-0804">Transcription</keyword>
<dbReference type="Pfam" id="PF00126">
    <property type="entry name" value="HTH_1"/>
    <property type="match status" value="1"/>
</dbReference>
<dbReference type="GO" id="GO:0010628">
    <property type="term" value="P:positive regulation of gene expression"/>
    <property type="evidence" value="ECO:0007669"/>
    <property type="project" value="TreeGrafter"/>
</dbReference>
<dbReference type="SUPFAM" id="SSF46785">
    <property type="entry name" value="Winged helix' DNA-binding domain"/>
    <property type="match status" value="1"/>
</dbReference>
<evidence type="ECO:0000256" key="1">
    <source>
        <dbReference type="ARBA" id="ARBA00009437"/>
    </source>
</evidence>
<reference evidence="9" key="3">
    <citation type="submission" date="2016-10" db="EMBL/GenBank/DDBJ databases">
        <authorList>
            <person name="Wibberg D."/>
        </authorList>
    </citation>
    <scope>NUCLEOTIDE SEQUENCE [LARGE SCALE GENOMIC DNA]</scope>
</reference>
<evidence type="ECO:0000313" key="7">
    <source>
        <dbReference type="EMBL" id="SEH63697.1"/>
    </source>
</evidence>
<dbReference type="EMBL" id="FNXB01000007">
    <property type="protein sequence ID" value="SEH63697.1"/>
    <property type="molecule type" value="Genomic_DNA"/>
</dbReference>
<protein>
    <submittedName>
        <fullName evidence="8">DNA-binding transcriptional regulator, LysR family</fullName>
    </submittedName>
    <submittedName>
        <fullName evidence="7">HTH-type transcriptional regulator GltC</fullName>
    </submittedName>
</protein>
<accession>A0A1H8H1B4</accession>
<dbReference type="Proteomes" id="UP000198939">
    <property type="component" value="Unassembled WGS sequence"/>
</dbReference>
<dbReference type="OrthoDB" id="7260751at2"/>
<dbReference type="Pfam" id="PF03466">
    <property type="entry name" value="LysR_substrate"/>
    <property type="match status" value="1"/>
</dbReference>
<gene>
    <name evidence="7" type="primary">gltC_1</name>
    <name evidence="7" type="ORF">RTCCBAU85039_1517</name>
    <name evidence="8" type="ORF">SAMN05216228_10059</name>
</gene>
<dbReference type="AlphaFoldDB" id="A0A1H8H1B4"/>
<dbReference type="Proteomes" id="UP000183063">
    <property type="component" value="Unassembled WGS sequence"/>
</dbReference>
<dbReference type="InterPro" id="IPR000847">
    <property type="entry name" value="LysR_HTH_N"/>
</dbReference>
<keyword evidence="3 8" id="KW-0238">DNA-binding</keyword>
<sequence>MDISGSSIKLRHLRVFREVMRAGSERLAAQMLKVTQPAVSQNVQQLEALVGFALFVRENNRLVPTGQAWDLLRSTDAAFAGLDRLGKAIDMIRSDEAGVIGIAAPSVFCLQLMPRAVKKIREANPSRTIQVRTGSYKDVADHVTYGRSDIGISRLPLDDNLFDWVPLGTAVNVCLFPPAHRFSELPIITPEDLIGEALIDIEPQYSAHQMNVNALRYMGSEPDIVVQYDVHGHDAGFVAAGIGVSITNEIIAQEYRHLGLETRRFEPGATYHYVVLWQKSRQLGTGIQHAVERIVDAFAMPD</sequence>
<keyword evidence="4" id="KW-0010">Activator</keyword>
<evidence type="ECO:0000259" key="6">
    <source>
        <dbReference type="PROSITE" id="PS50931"/>
    </source>
</evidence>
<feature type="domain" description="HTH lysR-type" evidence="6">
    <location>
        <begin position="8"/>
        <end position="65"/>
    </location>
</feature>
<evidence type="ECO:0000256" key="4">
    <source>
        <dbReference type="ARBA" id="ARBA00023159"/>
    </source>
</evidence>
<name>A0A1H8H1B4_9HYPH</name>
<dbReference type="GO" id="GO:0003700">
    <property type="term" value="F:DNA-binding transcription factor activity"/>
    <property type="evidence" value="ECO:0007669"/>
    <property type="project" value="InterPro"/>
</dbReference>
<keyword evidence="2" id="KW-0805">Transcription regulation</keyword>
<dbReference type="PANTHER" id="PTHR30427">
    <property type="entry name" value="TRANSCRIPTIONAL ACTIVATOR PROTEIN LYSR"/>
    <property type="match status" value="1"/>
</dbReference>
<dbReference type="PROSITE" id="PS50931">
    <property type="entry name" value="HTH_LYSR"/>
    <property type="match status" value="1"/>
</dbReference>
<dbReference type="Gene3D" id="3.40.190.290">
    <property type="match status" value="1"/>
</dbReference>
<evidence type="ECO:0000313" key="10">
    <source>
        <dbReference type="Proteomes" id="UP000198939"/>
    </source>
</evidence>
<keyword evidence="10" id="KW-1185">Reference proteome</keyword>
<dbReference type="RefSeq" id="WP_072372722.1">
    <property type="nucleotide sequence ID" value="NZ_FNXB01000007.1"/>
</dbReference>
<dbReference type="InterPro" id="IPR005119">
    <property type="entry name" value="LysR_subst-bd"/>
</dbReference>
<dbReference type="Gene3D" id="1.10.10.10">
    <property type="entry name" value="Winged helix-like DNA-binding domain superfamily/Winged helix DNA-binding domain"/>
    <property type="match status" value="1"/>
</dbReference>
<dbReference type="PRINTS" id="PR00039">
    <property type="entry name" value="HTHLYSR"/>
</dbReference>
<evidence type="ECO:0000313" key="8">
    <source>
        <dbReference type="EMBL" id="SEN49915.1"/>
    </source>
</evidence>
<reference evidence="7" key="2">
    <citation type="submission" date="2016-10" db="EMBL/GenBank/DDBJ databases">
        <authorList>
            <person name="de Groot N.N."/>
        </authorList>
    </citation>
    <scope>NUCLEOTIDE SEQUENCE [LARGE SCALE GENOMIC DNA]</scope>
    <source>
        <strain evidence="7">CCBAU85039</strain>
    </source>
</reference>
<dbReference type="STRING" id="501024.RTCCBAU85039_1517"/>
<dbReference type="GO" id="GO:0043565">
    <property type="term" value="F:sequence-specific DNA binding"/>
    <property type="evidence" value="ECO:0007669"/>
    <property type="project" value="TreeGrafter"/>
</dbReference>
<dbReference type="PANTHER" id="PTHR30427:SF1">
    <property type="entry name" value="TRANSCRIPTIONAL ACTIVATOR PROTEIN LYSR"/>
    <property type="match status" value="1"/>
</dbReference>
<evidence type="ECO:0000256" key="5">
    <source>
        <dbReference type="ARBA" id="ARBA00023163"/>
    </source>
</evidence>
<evidence type="ECO:0000256" key="2">
    <source>
        <dbReference type="ARBA" id="ARBA00023015"/>
    </source>
</evidence>
<organism evidence="7 9">
    <name type="scientific">Rhizobium tibeticum</name>
    <dbReference type="NCBI Taxonomy" id="501024"/>
    <lineage>
        <taxon>Bacteria</taxon>
        <taxon>Pseudomonadati</taxon>
        <taxon>Pseudomonadota</taxon>
        <taxon>Alphaproteobacteria</taxon>
        <taxon>Hyphomicrobiales</taxon>
        <taxon>Rhizobiaceae</taxon>
        <taxon>Rhizobium/Agrobacterium group</taxon>
        <taxon>Rhizobium</taxon>
    </lineage>
</organism>
<dbReference type="InterPro" id="IPR036388">
    <property type="entry name" value="WH-like_DNA-bd_sf"/>
</dbReference>
<evidence type="ECO:0000313" key="9">
    <source>
        <dbReference type="Proteomes" id="UP000183063"/>
    </source>
</evidence>
<dbReference type="EMBL" id="FOCV01000005">
    <property type="protein sequence ID" value="SEN49915.1"/>
    <property type="molecule type" value="Genomic_DNA"/>
</dbReference>
<proteinExistence type="inferred from homology"/>
<reference evidence="8 10" key="1">
    <citation type="submission" date="2016-10" db="EMBL/GenBank/DDBJ databases">
        <authorList>
            <person name="Varghese N."/>
            <person name="Submissions S."/>
        </authorList>
    </citation>
    <scope>NUCLEOTIDE SEQUENCE [LARGE SCALE GENOMIC DNA]</scope>
    <source>
        <strain evidence="8 10">CGMCC 1.7071</strain>
    </source>
</reference>
<comment type="similarity">
    <text evidence="1">Belongs to the LysR transcriptional regulatory family.</text>
</comment>
<dbReference type="SUPFAM" id="SSF53850">
    <property type="entry name" value="Periplasmic binding protein-like II"/>
    <property type="match status" value="1"/>
</dbReference>